<feature type="transmembrane region" description="Helical" evidence="6">
    <location>
        <begin position="261"/>
        <end position="279"/>
    </location>
</feature>
<feature type="domain" description="Major facilitator superfamily (MFS) profile" evidence="7">
    <location>
        <begin position="77"/>
        <end position="557"/>
    </location>
</feature>
<feature type="transmembrane region" description="Helical" evidence="6">
    <location>
        <begin position="332"/>
        <end position="353"/>
    </location>
</feature>
<feature type="transmembrane region" description="Helical" evidence="6">
    <location>
        <begin position="365"/>
        <end position="388"/>
    </location>
</feature>
<comment type="subcellular location">
    <subcellularLocation>
        <location evidence="1">Membrane</location>
        <topology evidence="1">Multi-pass membrane protein</topology>
    </subcellularLocation>
</comment>
<evidence type="ECO:0000256" key="1">
    <source>
        <dbReference type="ARBA" id="ARBA00004141"/>
    </source>
</evidence>
<dbReference type="PANTHER" id="PTHR23501:SF201">
    <property type="entry name" value="MFS AFLATOXIN EFFLUX PUMP"/>
    <property type="match status" value="1"/>
</dbReference>
<sequence>KYTSSRQVNLCSRIESEYPQAERPQLFFQNNASMTRATRTERSLSKAAKPDNGGDGNALREGQSECEHPQGIQFALVISSLFLAVFIVAISQTILATAIPTITGAFNSSQDIAWYSTGEQLAAASTQLPFGRAYTLTNTKGVFVTSIAVFLVGSAVCGFAPVSVVFIVGRLVQGVGMAGIFSGSFIVLARVTPLKTRSLFAGLFGAAYAIASVLGPLIVNLPVGVVIMSTIIWCLPNMPAPKSFSISNMTWKQTVIKFDPLGTVLLMASLICLMLALQSGGAQSSWSEPRLVAVLVIFAATLVPWLVLQYFQGEEATVPLSMLCQRSVAGSNLFLLFLNGAFGVFIFYLPTWFQAILGDSAETSGFKQVALCLSTAVGAIAAGGLVAATGFYNPFLVLGSLLVTAGSAMCMMMQPDASLGYTIGAQILVGAGVGVGAEQANVAVQAVLPSDKVARGTSLTLFTRLLAMAISVPVAQNMMQQQIFADLGSSFAAEVWTDSGAADLRPKLRALFESEDSLGYRLVLADINYAISRCFMLAMILAAISVPFGLVVEWKNVKTDEEDAEPLLQE</sequence>
<evidence type="ECO:0000256" key="4">
    <source>
        <dbReference type="ARBA" id="ARBA00023136"/>
    </source>
</evidence>
<keyword evidence="3 6" id="KW-1133">Transmembrane helix</keyword>
<feature type="transmembrane region" description="Helical" evidence="6">
    <location>
        <begin position="142"/>
        <end position="168"/>
    </location>
</feature>
<keyword evidence="2 6" id="KW-0812">Transmembrane</keyword>
<feature type="transmembrane region" description="Helical" evidence="6">
    <location>
        <begin position="71"/>
        <end position="90"/>
    </location>
</feature>
<evidence type="ECO:0000256" key="3">
    <source>
        <dbReference type="ARBA" id="ARBA00022989"/>
    </source>
</evidence>
<feature type="non-terminal residue" evidence="8">
    <location>
        <position position="570"/>
    </location>
</feature>
<organism evidence="8 9">
    <name type="scientific">Pyricularia oryzae</name>
    <name type="common">Rice blast fungus</name>
    <name type="synonym">Magnaporthe oryzae</name>
    <dbReference type="NCBI Taxonomy" id="318829"/>
    <lineage>
        <taxon>Eukaryota</taxon>
        <taxon>Fungi</taxon>
        <taxon>Dikarya</taxon>
        <taxon>Ascomycota</taxon>
        <taxon>Pezizomycotina</taxon>
        <taxon>Sordariomycetes</taxon>
        <taxon>Sordariomycetidae</taxon>
        <taxon>Magnaporthales</taxon>
        <taxon>Pyriculariaceae</taxon>
        <taxon>Pyricularia</taxon>
    </lineage>
</organism>
<dbReference type="Gene3D" id="1.20.1250.20">
    <property type="entry name" value="MFS general substrate transporter like domains"/>
    <property type="match status" value="1"/>
</dbReference>
<dbReference type="InterPro" id="IPR036259">
    <property type="entry name" value="MFS_trans_sf"/>
</dbReference>
<evidence type="ECO:0000256" key="2">
    <source>
        <dbReference type="ARBA" id="ARBA00022692"/>
    </source>
</evidence>
<evidence type="ECO:0000313" key="9">
    <source>
        <dbReference type="Proteomes" id="UP000294847"/>
    </source>
</evidence>
<name>A0A4V1C7C4_PYROR</name>
<dbReference type="PRINTS" id="PR01036">
    <property type="entry name" value="TCRTETB"/>
</dbReference>
<dbReference type="GO" id="GO:0005886">
    <property type="term" value="C:plasma membrane"/>
    <property type="evidence" value="ECO:0007669"/>
    <property type="project" value="TreeGrafter"/>
</dbReference>
<dbReference type="InterPro" id="IPR011701">
    <property type="entry name" value="MFS"/>
</dbReference>
<dbReference type="AlphaFoldDB" id="A0A4V1C7C4"/>
<proteinExistence type="predicted"/>
<protein>
    <recommendedName>
        <fullName evidence="7">Major facilitator superfamily (MFS) profile domain-containing protein</fullName>
    </recommendedName>
</protein>
<evidence type="ECO:0000259" key="7">
    <source>
        <dbReference type="PROSITE" id="PS50850"/>
    </source>
</evidence>
<dbReference type="GO" id="GO:0022857">
    <property type="term" value="F:transmembrane transporter activity"/>
    <property type="evidence" value="ECO:0007669"/>
    <property type="project" value="InterPro"/>
</dbReference>
<feature type="transmembrane region" description="Helical" evidence="6">
    <location>
        <begin position="530"/>
        <end position="552"/>
    </location>
</feature>
<feature type="transmembrane region" description="Helical" evidence="6">
    <location>
        <begin position="291"/>
        <end position="311"/>
    </location>
</feature>
<dbReference type="Pfam" id="PF07690">
    <property type="entry name" value="MFS_1"/>
    <property type="match status" value="1"/>
</dbReference>
<gene>
    <name evidence="8" type="ORF">PoMZ_11787</name>
</gene>
<dbReference type="EMBL" id="CP034208">
    <property type="protein sequence ID" value="QBZ62898.1"/>
    <property type="molecule type" value="Genomic_DNA"/>
</dbReference>
<evidence type="ECO:0000256" key="5">
    <source>
        <dbReference type="SAM" id="MobiDB-lite"/>
    </source>
</evidence>
<dbReference type="Proteomes" id="UP000294847">
    <property type="component" value="Chromosome 5"/>
</dbReference>
<evidence type="ECO:0000313" key="8">
    <source>
        <dbReference type="EMBL" id="QBZ62898.1"/>
    </source>
</evidence>
<dbReference type="InterPro" id="IPR020846">
    <property type="entry name" value="MFS_dom"/>
</dbReference>
<accession>A0A4V1C7C4</accession>
<keyword evidence="4 6" id="KW-0472">Membrane</keyword>
<reference evidence="8 9" key="1">
    <citation type="journal article" date="2019" name="Mol. Biol. Evol.">
        <title>Blast fungal genomes show frequent chromosomal changes, gene gains and losses, and effector gene turnover.</title>
        <authorList>
            <person name="Gomez Luciano L.B."/>
            <person name="Jason Tsai I."/>
            <person name="Chuma I."/>
            <person name="Tosa Y."/>
            <person name="Chen Y.H."/>
            <person name="Li J.Y."/>
            <person name="Li M.Y."/>
            <person name="Jade Lu M.Y."/>
            <person name="Nakayashiki H."/>
            <person name="Li W.H."/>
        </authorList>
    </citation>
    <scope>NUCLEOTIDE SEQUENCE [LARGE SCALE GENOMIC DNA]</scope>
    <source>
        <strain evidence="8">MZ5-1-6</strain>
    </source>
</reference>
<feature type="transmembrane region" description="Helical" evidence="6">
    <location>
        <begin position="174"/>
        <end position="191"/>
    </location>
</feature>
<dbReference type="SUPFAM" id="SSF103473">
    <property type="entry name" value="MFS general substrate transporter"/>
    <property type="match status" value="1"/>
</dbReference>
<feature type="region of interest" description="Disordered" evidence="5">
    <location>
        <begin position="38"/>
        <end position="63"/>
    </location>
</feature>
<dbReference type="PANTHER" id="PTHR23501">
    <property type="entry name" value="MAJOR FACILITATOR SUPERFAMILY"/>
    <property type="match status" value="1"/>
</dbReference>
<feature type="non-terminal residue" evidence="8">
    <location>
        <position position="1"/>
    </location>
</feature>
<evidence type="ECO:0000256" key="6">
    <source>
        <dbReference type="SAM" id="Phobius"/>
    </source>
</evidence>
<feature type="transmembrane region" description="Helical" evidence="6">
    <location>
        <begin position="221"/>
        <end position="240"/>
    </location>
</feature>
<dbReference type="PROSITE" id="PS50850">
    <property type="entry name" value="MFS"/>
    <property type="match status" value="1"/>
</dbReference>